<proteinExistence type="predicted"/>
<name>A0ABR3UZI3_9PEZI</name>
<organism evidence="2 3">
    <name type="scientific">Phialemonium thermophilum</name>
    <dbReference type="NCBI Taxonomy" id="223376"/>
    <lineage>
        <taxon>Eukaryota</taxon>
        <taxon>Fungi</taxon>
        <taxon>Dikarya</taxon>
        <taxon>Ascomycota</taxon>
        <taxon>Pezizomycotina</taxon>
        <taxon>Sordariomycetes</taxon>
        <taxon>Sordariomycetidae</taxon>
        <taxon>Cephalothecales</taxon>
        <taxon>Cephalothecaceae</taxon>
        <taxon>Phialemonium</taxon>
    </lineage>
</organism>
<evidence type="ECO:0000313" key="3">
    <source>
        <dbReference type="Proteomes" id="UP001586593"/>
    </source>
</evidence>
<reference evidence="2 3" key="1">
    <citation type="journal article" date="2024" name="Commun. Biol.">
        <title>Comparative genomic analysis of thermophilic fungi reveals convergent evolutionary adaptations and gene losses.</title>
        <authorList>
            <person name="Steindorff A.S."/>
            <person name="Aguilar-Pontes M.V."/>
            <person name="Robinson A.J."/>
            <person name="Andreopoulos B."/>
            <person name="LaButti K."/>
            <person name="Kuo A."/>
            <person name="Mondo S."/>
            <person name="Riley R."/>
            <person name="Otillar R."/>
            <person name="Haridas S."/>
            <person name="Lipzen A."/>
            <person name="Grimwood J."/>
            <person name="Schmutz J."/>
            <person name="Clum A."/>
            <person name="Reid I.D."/>
            <person name="Moisan M.C."/>
            <person name="Butler G."/>
            <person name="Nguyen T.T.M."/>
            <person name="Dewar K."/>
            <person name="Conant G."/>
            <person name="Drula E."/>
            <person name="Henrissat B."/>
            <person name="Hansel C."/>
            <person name="Singer S."/>
            <person name="Hutchinson M.I."/>
            <person name="de Vries R.P."/>
            <person name="Natvig D.O."/>
            <person name="Powell A.J."/>
            <person name="Tsang A."/>
            <person name="Grigoriev I.V."/>
        </authorList>
    </citation>
    <scope>NUCLEOTIDE SEQUENCE [LARGE SCALE GENOMIC DNA]</scope>
    <source>
        <strain evidence="2 3">ATCC 24622</strain>
    </source>
</reference>
<feature type="compositionally biased region" description="Low complexity" evidence="1">
    <location>
        <begin position="194"/>
        <end position="213"/>
    </location>
</feature>
<comment type="caution">
    <text evidence="2">The sequence shown here is derived from an EMBL/GenBank/DDBJ whole genome shotgun (WGS) entry which is preliminary data.</text>
</comment>
<feature type="region of interest" description="Disordered" evidence="1">
    <location>
        <begin position="141"/>
        <end position="230"/>
    </location>
</feature>
<sequence length="230" mass="25035">MGTKREMGARSREAKRRKGYYSKFNRRHKQQESRRRGRGEWLVEGSRKGAAPHGALCALCDAPPTIECRARLLGKLGAMAVRLLFGTADSPTMTIRWHQHHARRGGCHSAPAQRNQVCISLSLREQYQSYRIDPTGYHLHIGGGVSHRKESTTKIREEKAGRADQASLHPELASQNTAPRLTPALRLSPPPSPASSRPVSAPSPRPSSASSPPSSSPAPPPPPATARPCA</sequence>
<dbReference type="Proteomes" id="UP001586593">
    <property type="component" value="Unassembled WGS sequence"/>
</dbReference>
<feature type="compositionally biased region" description="Basic and acidic residues" evidence="1">
    <location>
        <begin position="1"/>
        <end position="12"/>
    </location>
</feature>
<keyword evidence="3" id="KW-1185">Reference proteome</keyword>
<gene>
    <name evidence="2" type="ORF">VTK73DRAFT_6435</name>
</gene>
<feature type="compositionally biased region" description="Low complexity" evidence="1">
    <location>
        <begin position="178"/>
        <end position="187"/>
    </location>
</feature>
<evidence type="ECO:0000256" key="1">
    <source>
        <dbReference type="SAM" id="MobiDB-lite"/>
    </source>
</evidence>
<feature type="compositionally biased region" description="Basic and acidic residues" evidence="1">
    <location>
        <begin position="30"/>
        <end position="40"/>
    </location>
</feature>
<protein>
    <submittedName>
        <fullName evidence="2">Uncharacterized protein</fullName>
    </submittedName>
</protein>
<feature type="compositionally biased region" description="Basic residues" evidence="1">
    <location>
        <begin position="13"/>
        <end position="29"/>
    </location>
</feature>
<evidence type="ECO:0000313" key="2">
    <source>
        <dbReference type="EMBL" id="KAL1835033.1"/>
    </source>
</evidence>
<accession>A0ABR3UZI3</accession>
<dbReference type="EMBL" id="JAZHXJ010003619">
    <property type="protein sequence ID" value="KAL1835033.1"/>
    <property type="molecule type" value="Genomic_DNA"/>
</dbReference>
<feature type="compositionally biased region" description="Basic and acidic residues" evidence="1">
    <location>
        <begin position="147"/>
        <end position="162"/>
    </location>
</feature>
<feature type="region of interest" description="Disordered" evidence="1">
    <location>
        <begin position="1"/>
        <end position="40"/>
    </location>
</feature>
<feature type="compositionally biased region" description="Pro residues" evidence="1">
    <location>
        <begin position="214"/>
        <end position="230"/>
    </location>
</feature>